<dbReference type="CDD" id="cd01392">
    <property type="entry name" value="HTH_LacI"/>
    <property type="match status" value="1"/>
</dbReference>
<dbReference type="SUPFAM" id="SSF47413">
    <property type="entry name" value="lambda repressor-like DNA-binding domains"/>
    <property type="match status" value="1"/>
</dbReference>
<sequence>MAVTIKDVAKLANVSPSTVSRVIANNPRISEKTKEIVNKALKELGYHPNMIARSLAIQSTETIGLVMPSSNGIVFQNPFFPTVLRGLSEGAHDRQFGLHMTTGKTEEEIYEGVRQMVHGGRVDGVILLYSKVDDPILTYLQDNSFPFVVIGKPFTQVEQITHVDNDNYRASKEVTNYLIGLGHKRIAFVGGDLNQVVTIERVLGYESALREAGVEFNDEYLMHEDCTTEGGRQAVKELMHLAHPPTAFVVADDLMALGVLNTLNEMNIRIPDDVSVISFNNTLLAEMSRPPLTTVEINTFDLGFQATKSLIQMLENKNEPIKRIIIPHKLIVRGTCGAAKDSNIVKTGD</sequence>
<dbReference type="EMBL" id="JAUSTY010000016">
    <property type="protein sequence ID" value="MDQ0167511.1"/>
    <property type="molecule type" value="Genomic_DNA"/>
</dbReference>
<comment type="caution">
    <text evidence="5">The sequence shown here is derived from an EMBL/GenBank/DDBJ whole genome shotgun (WGS) entry which is preliminary data.</text>
</comment>
<evidence type="ECO:0000256" key="1">
    <source>
        <dbReference type="ARBA" id="ARBA00023015"/>
    </source>
</evidence>
<keyword evidence="1" id="KW-0805">Transcription regulation</keyword>
<reference evidence="5 6" key="1">
    <citation type="submission" date="2023-07" db="EMBL/GenBank/DDBJ databases">
        <title>Genomic Encyclopedia of Type Strains, Phase IV (KMG-IV): sequencing the most valuable type-strain genomes for metagenomic binning, comparative biology and taxonomic classification.</title>
        <authorList>
            <person name="Goeker M."/>
        </authorList>
    </citation>
    <scope>NUCLEOTIDE SEQUENCE [LARGE SCALE GENOMIC DNA]</scope>
    <source>
        <strain evidence="5 6">DSM 12751</strain>
    </source>
</reference>
<protein>
    <submittedName>
        <fullName evidence="5">DNA-binding LacI/PurR family transcriptional regulator</fullName>
    </submittedName>
</protein>
<dbReference type="Pfam" id="PF13377">
    <property type="entry name" value="Peripla_BP_3"/>
    <property type="match status" value="1"/>
</dbReference>
<dbReference type="PANTHER" id="PTHR30146">
    <property type="entry name" value="LACI-RELATED TRANSCRIPTIONAL REPRESSOR"/>
    <property type="match status" value="1"/>
</dbReference>
<dbReference type="PROSITE" id="PS00356">
    <property type="entry name" value="HTH_LACI_1"/>
    <property type="match status" value="1"/>
</dbReference>
<evidence type="ECO:0000313" key="5">
    <source>
        <dbReference type="EMBL" id="MDQ0167511.1"/>
    </source>
</evidence>
<dbReference type="PROSITE" id="PS50932">
    <property type="entry name" value="HTH_LACI_2"/>
    <property type="match status" value="1"/>
</dbReference>
<dbReference type="Pfam" id="PF00356">
    <property type="entry name" value="LacI"/>
    <property type="match status" value="1"/>
</dbReference>
<evidence type="ECO:0000313" key="6">
    <source>
        <dbReference type="Proteomes" id="UP001235840"/>
    </source>
</evidence>
<dbReference type="InterPro" id="IPR028082">
    <property type="entry name" value="Peripla_BP_I"/>
</dbReference>
<dbReference type="SUPFAM" id="SSF53822">
    <property type="entry name" value="Periplasmic binding protein-like I"/>
    <property type="match status" value="1"/>
</dbReference>
<accession>A0ABT9W2N1</accession>
<organism evidence="5 6">
    <name type="scientific">Caldalkalibacillus horti</name>
    <dbReference type="NCBI Taxonomy" id="77523"/>
    <lineage>
        <taxon>Bacteria</taxon>
        <taxon>Bacillati</taxon>
        <taxon>Bacillota</taxon>
        <taxon>Bacilli</taxon>
        <taxon>Bacillales</taxon>
        <taxon>Bacillaceae</taxon>
        <taxon>Caldalkalibacillus</taxon>
    </lineage>
</organism>
<dbReference type="Gene3D" id="1.10.260.40">
    <property type="entry name" value="lambda repressor-like DNA-binding domains"/>
    <property type="match status" value="1"/>
</dbReference>
<dbReference type="Proteomes" id="UP001235840">
    <property type="component" value="Unassembled WGS sequence"/>
</dbReference>
<dbReference type="GO" id="GO:0003677">
    <property type="term" value="F:DNA binding"/>
    <property type="evidence" value="ECO:0007669"/>
    <property type="project" value="UniProtKB-KW"/>
</dbReference>
<evidence type="ECO:0000259" key="4">
    <source>
        <dbReference type="PROSITE" id="PS50932"/>
    </source>
</evidence>
<dbReference type="RefSeq" id="WP_307396477.1">
    <property type="nucleotide sequence ID" value="NZ_BAAADK010000001.1"/>
</dbReference>
<dbReference type="PANTHER" id="PTHR30146:SF109">
    <property type="entry name" value="HTH-TYPE TRANSCRIPTIONAL REGULATOR GALS"/>
    <property type="match status" value="1"/>
</dbReference>
<name>A0ABT9W2N1_9BACI</name>
<keyword evidence="3" id="KW-0804">Transcription</keyword>
<dbReference type="InterPro" id="IPR000843">
    <property type="entry name" value="HTH_LacI"/>
</dbReference>
<evidence type="ECO:0000256" key="2">
    <source>
        <dbReference type="ARBA" id="ARBA00023125"/>
    </source>
</evidence>
<keyword evidence="2 5" id="KW-0238">DNA-binding</keyword>
<dbReference type="Gene3D" id="3.40.50.2300">
    <property type="match status" value="2"/>
</dbReference>
<dbReference type="CDD" id="cd06294">
    <property type="entry name" value="PBP1_MalR-like"/>
    <property type="match status" value="1"/>
</dbReference>
<keyword evidence="6" id="KW-1185">Reference proteome</keyword>
<feature type="domain" description="HTH lacI-type" evidence="4">
    <location>
        <begin position="3"/>
        <end position="57"/>
    </location>
</feature>
<evidence type="ECO:0000256" key="3">
    <source>
        <dbReference type="ARBA" id="ARBA00023163"/>
    </source>
</evidence>
<dbReference type="InterPro" id="IPR046335">
    <property type="entry name" value="LacI/GalR-like_sensor"/>
</dbReference>
<gene>
    <name evidence="5" type="ORF">J2S11_003436</name>
</gene>
<proteinExistence type="predicted"/>
<dbReference type="InterPro" id="IPR010982">
    <property type="entry name" value="Lambda_DNA-bd_dom_sf"/>
</dbReference>
<dbReference type="SMART" id="SM00354">
    <property type="entry name" value="HTH_LACI"/>
    <property type="match status" value="1"/>
</dbReference>